<dbReference type="PANTHER" id="PTHR31286:SF180">
    <property type="entry name" value="OS10G0362600 PROTEIN"/>
    <property type="match status" value="1"/>
</dbReference>
<reference evidence="4" key="1">
    <citation type="submission" date="2016-03" db="EMBL/GenBank/DDBJ databases">
        <title>Mechanisms controlling the formation of the plant cell surface in tip-growing cells are functionally conserved among land plants.</title>
        <authorList>
            <person name="Honkanen S."/>
            <person name="Jones V.A."/>
            <person name="Morieri G."/>
            <person name="Champion C."/>
            <person name="Hetherington A.J."/>
            <person name="Kelly S."/>
            <person name="Saint-Marcoux D."/>
            <person name="Proust H."/>
            <person name="Prescott H."/>
            <person name="Dolan L."/>
        </authorList>
    </citation>
    <scope>NUCLEOTIDE SEQUENCE [LARGE SCALE GENOMIC DNA]</scope>
    <source>
        <tissue evidence="4">Whole gametophyte</tissue>
    </source>
</reference>
<feature type="region of interest" description="Disordered" evidence="2">
    <location>
        <begin position="62"/>
        <end position="510"/>
    </location>
</feature>
<comment type="caution">
    <text evidence="4">The sequence shown here is derived from an EMBL/GenBank/DDBJ whole genome shotgun (WGS) entry which is preliminary data.</text>
</comment>
<feature type="compositionally biased region" description="Low complexity" evidence="2">
    <location>
        <begin position="71"/>
        <end position="83"/>
    </location>
</feature>
<feature type="compositionally biased region" description="Basic residues" evidence="2">
    <location>
        <begin position="789"/>
        <end position="804"/>
    </location>
</feature>
<accession>A0A176WKA3</accession>
<feature type="compositionally biased region" description="Low complexity" evidence="2">
    <location>
        <begin position="488"/>
        <end position="501"/>
    </location>
</feature>
<feature type="compositionally biased region" description="Basic and acidic residues" evidence="2">
    <location>
        <begin position="319"/>
        <end position="336"/>
    </location>
</feature>
<dbReference type="PANTHER" id="PTHR31286">
    <property type="entry name" value="GLYCINE-RICH CELL WALL STRUCTURAL PROTEIN 1.8-LIKE"/>
    <property type="match status" value="1"/>
</dbReference>
<evidence type="ECO:0000256" key="2">
    <source>
        <dbReference type="SAM" id="MobiDB-lite"/>
    </source>
</evidence>
<feature type="compositionally biased region" description="Basic and acidic residues" evidence="2">
    <location>
        <begin position="947"/>
        <end position="961"/>
    </location>
</feature>
<feature type="compositionally biased region" description="Polar residues" evidence="2">
    <location>
        <begin position="919"/>
        <end position="931"/>
    </location>
</feature>
<dbReference type="PROSITE" id="PS50158">
    <property type="entry name" value="ZF_CCHC"/>
    <property type="match status" value="1"/>
</dbReference>
<organism evidence="4 5">
    <name type="scientific">Marchantia polymorpha subsp. ruderalis</name>
    <dbReference type="NCBI Taxonomy" id="1480154"/>
    <lineage>
        <taxon>Eukaryota</taxon>
        <taxon>Viridiplantae</taxon>
        <taxon>Streptophyta</taxon>
        <taxon>Embryophyta</taxon>
        <taxon>Marchantiophyta</taxon>
        <taxon>Marchantiopsida</taxon>
        <taxon>Marchantiidae</taxon>
        <taxon>Marchantiales</taxon>
        <taxon>Marchantiaceae</taxon>
        <taxon>Marchantia</taxon>
    </lineage>
</organism>
<dbReference type="GO" id="GO:0003676">
    <property type="term" value="F:nucleic acid binding"/>
    <property type="evidence" value="ECO:0007669"/>
    <property type="project" value="InterPro"/>
</dbReference>
<feature type="compositionally biased region" description="Basic and acidic residues" evidence="2">
    <location>
        <begin position="214"/>
        <end position="231"/>
    </location>
</feature>
<dbReference type="InterPro" id="IPR001878">
    <property type="entry name" value="Znf_CCHC"/>
</dbReference>
<evidence type="ECO:0000313" key="4">
    <source>
        <dbReference type="EMBL" id="OAE33304.1"/>
    </source>
</evidence>
<feature type="region of interest" description="Disordered" evidence="2">
    <location>
        <begin position="732"/>
        <end position="999"/>
    </location>
</feature>
<feature type="domain" description="CCHC-type" evidence="3">
    <location>
        <begin position="713"/>
        <end position="727"/>
    </location>
</feature>
<evidence type="ECO:0000256" key="1">
    <source>
        <dbReference type="PROSITE-ProRule" id="PRU00047"/>
    </source>
</evidence>
<keyword evidence="1" id="KW-0479">Metal-binding</keyword>
<keyword evidence="1" id="KW-0862">Zinc</keyword>
<evidence type="ECO:0000313" key="5">
    <source>
        <dbReference type="Proteomes" id="UP000077202"/>
    </source>
</evidence>
<feature type="compositionally biased region" description="Basic and acidic residues" evidence="2">
    <location>
        <begin position="424"/>
        <end position="441"/>
    </location>
</feature>
<keyword evidence="1" id="KW-0863">Zinc-finger</keyword>
<feature type="compositionally biased region" description="Polar residues" evidence="2">
    <location>
        <begin position="363"/>
        <end position="377"/>
    </location>
</feature>
<proteinExistence type="predicted"/>
<dbReference type="EMBL" id="LVLJ01000668">
    <property type="protein sequence ID" value="OAE33304.1"/>
    <property type="molecule type" value="Genomic_DNA"/>
</dbReference>
<dbReference type="InterPro" id="IPR040256">
    <property type="entry name" value="At4g02000-like"/>
</dbReference>
<dbReference type="AlphaFoldDB" id="A0A176WKA3"/>
<dbReference type="GO" id="GO:0008270">
    <property type="term" value="F:zinc ion binding"/>
    <property type="evidence" value="ECO:0007669"/>
    <property type="project" value="UniProtKB-KW"/>
</dbReference>
<name>A0A176WKA3_MARPO</name>
<keyword evidence="5" id="KW-1185">Reference proteome</keyword>
<sequence length="1132" mass="124852">MLHRRQLDKDRQSRRKSRHCTQNLTLHFPAEDTLEALYTESDIALPCRGHIGSAAQVNCRTATQSERRAFSNNSPASPSNAPPEMEHSRRLKRRPDRRPFEKPGGNNNEVESQRRLPPKDALGARLSSVEAAGSPAKTIPQQAGHAPSELEHSRRLEHRPDRRPSEKPGGNNNEVEPQRRLPPKDALGARLSSADAAGSPAKTIPQQAGDAPSEMEHSRRLEHRPDRRPSEKPGGINNEVEPQRRLPPKDALGARLSSAEAAGSPAKTNPQEAGAGISPELTGEESSCSDHSDNSSDAESLEDNERGEQPASPGDAPPEMEHSRRLQHQPDRRPLEKPGGNNCEVEFQRRLPPKDALGARLSSAETVGSPAKTNPQQAGAGISPELSGEESSCSDHSDNSSDAESLEDNERGEQPASPGDAPPEMEHSRRLQHQPDRRPLEKPGGNNSEVEPQRQLPPKDALGARLSSAEAAGSPAKTNPQQAGAGISPELSGEESSSSDAESLEDNEHGEQPCLDLDEAINRLSPVTIEISEEDVQRRWEEKERTAVLYFFDRGLSLEQVKYWVDSELTRNRRLNASSITRMGSRNFHIQFSARKDRDRALSRTRISFLRQEFIILKWTLAADDHKFVPEHYPVWVGFPKLTNLQVLWVNEIASTLGPVLPTPGRTEKTNRDIFRVCVEWKHGTPTPSSIPVKLGKKIELIPIDITHLPNSCFRCRRQGHLATKCPGDPLFTTAQNGTGPGARTQTGQERRANKGAKRRTNRRHNGEAVLPLRPRALTCPSARTQTGQKRRANKGATRRTNRRHNGEAVLPLRPRALTCPGARTQTGQKRKANQEATPRTKRRHNGEATQPKATTVQATKPPTTLQIVPQSKISNRTSGPRKEVELLRPSPPGGEPAAIEDAPKTEKQHRERRDPQESPGSQETKLSTPHLQYLPSVRKSSNTEQIEERKSADSLQRGKDASPQSLTFQSQRSNELAEQVEERKSADSLQSWKDASPQSLTFQCQRSNELAEERNTATCPAPLLTCLKAASQKKESSTSDSLNGGAGTKRKSATSTLEPSHKSKLQRGLTLGMEPPAQLTNEDVEPSSLASIIQQSMSESLIYLDMQCTPMHLLLLCTSLHIFRILFNVLP</sequence>
<feature type="compositionally biased region" description="Polar residues" evidence="2">
    <location>
        <begin position="848"/>
        <end position="879"/>
    </location>
</feature>
<feature type="compositionally biased region" description="Polar residues" evidence="2">
    <location>
        <begin position="988"/>
        <end position="999"/>
    </location>
</feature>
<feature type="region of interest" description="Disordered" evidence="2">
    <location>
        <begin position="1035"/>
        <end position="1070"/>
    </location>
</feature>
<evidence type="ECO:0000259" key="3">
    <source>
        <dbReference type="PROSITE" id="PS50158"/>
    </source>
</evidence>
<feature type="compositionally biased region" description="Polar residues" evidence="2">
    <location>
        <begin position="733"/>
        <end position="748"/>
    </location>
</feature>
<feature type="compositionally biased region" description="Basic and acidic residues" evidence="2">
    <location>
        <begin position="902"/>
        <end position="917"/>
    </location>
</feature>
<dbReference type="Proteomes" id="UP000077202">
    <property type="component" value="Unassembled WGS sequence"/>
</dbReference>
<gene>
    <name evidence="4" type="ORF">AXG93_1200s1660</name>
</gene>
<feature type="compositionally biased region" description="Polar residues" evidence="2">
    <location>
        <begin position="963"/>
        <end position="977"/>
    </location>
</feature>
<feature type="compositionally biased region" description="Basic residues" evidence="2">
    <location>
        <begin position="754"/>
        <end position="764"/>
    </location>
</feature>
<feature type="compositionally biased region" description="Basic and acidic residues" evidence="2">
    <location>
        <begin position="148"/>
        <end position="166"/>
    </location>
</feature>
<protein>
    <recommendedName>
        <fullName evidence="3">CCHC-type domain-containing protein</fullName>
    </recommendedName>
</protein>